<proteinExistence type="predicted"/>
<evidence type="ECO:0000313" key="2">
    <source>
        <dbReference type="Proteomes" id="UP000037175"/>
    </source>
</evidence>
<comment type="caution">
    <text evidence="1">The sequence shown here is derived from an EMBL/GenBank/DDBJ whole genome shotgun (WGS) entry which is preliminary data.</text>
</comment>
<gene>
    <name evidence="1" type="ORF">Tfer_3298</name>
</gene>
<dbReference type="Proteomes" id="UP000037175">
    <property type="component" value="Unassembled WGS sequence"/>
</dbReference>
<accession>A0A0L6VZ96</accession>
<name>A0A0L6VZ96_9FIRM</name>
<dbReference type="AlphaFoldDB" id="A0A0L6VZ96"/>
<dbReference type="EMBL" id="LGTE01000055">
    <property type="protein sequence ID" value="KNZ68169.1"/>
    <property type="molecule type" value="Genomic_DNA"/>
</dbReference>
<evidence type="ECO:0000313" key="1">
    <source>
        <dbReference type="EMBL" id="KNZ68169.1"/>
    </source>
</evidence>
<reference evidence="2" key="1">
    <citation type="submission" date="2015-07" db="EMBL/GenBank/DDBJ databases">
        <title>Complete Genome of Thermincola ferriacetica strain Z-0001T.</title>
        <authorList>
            <person name="Lusk B."/>
            <person name="Badalamenti J.P."/>
            <person name="Parameswaran P."/>
            <person name="Bond D.R."/>
            <person name="Torres C.I."/>
        </authorList>
    </citation>
    <scope>NUCLEOTIDE SEQUENCE [LARGE SCALE GENOMIC DNA]</scope>
    <source>
        <strain evidence="2">Z-0001</strain>
    </source>
</reference>
<protein>
    <submittedName>
        <fullName evidence="1">Copper amine oxidase domain-containing protein</fullName>
    </submittedName>
</protein>
<keyword evidence="2" id="KW-1185">Reference proteome</keyword>
<organism evidence="1 2">
    <name type="scientific">Thermincola ferriacetica</name>
    <dbReference type="NCBI Taxonomy" id="281456"/>
    <lineage>
        <taxon>Bacteria</taxon>
        <taxon>Bacillati</taxon>
        <taxon>Bacillota</taxon>
        <taxon>Clostridia</taxon>
        <taxon>Eubacteriales</taxon>
        <taxon>Thermincolaceae</taxon>
        <taxon>Thermincola</taxon>
    </lineage>
</organism>
<sequence length="98" mass="11127">MVDIDIYPKDNPVKAEINIGIDTTIELESQFKEAETILASKFGSSKAKEIVDYARLKKTRDDEVPVKYWIVNNQTIRVISPGGYWSVNITVWQPGVKI</sequence>